<dbReference type="InterPro" id="IPR029058">
    <property type="entry name" value="AB_hydrolase_fold"/>
</dbReference>
<dbReference type="RefSeq" id="WP_015443210.1">
    <property type="nucleotide sequence ID" value="NC_020520.1"/>
</dbReference>
<dbReference type="PANTHER" id="PTHR39624">
    <property type="entry name" value="PROTEIN INVOLVED IN RIMO-MEDIATED BETA-METHYLTHIOLATION OF RIBOSOMAL PROTEIN S12 YCAO"/>
    <property type="match status" value="1"/>
</dbReference>
<accession>A0A6C7ECB9</accession>
<dbReference type="InterPro" id="IPR015946">
    <property type="entry name" value="KH_dom-like_a/b"/>
</dbReference>
<dbReference type="InterPro" id="IPR000073">
    <property type="entry name" value="AB_hydrolase_1"/>
</dbReference>
<dbReference type="OrthoDB" id="9789573at2"/>
<evidence type="ECO:0000313" key="2">
    <source>
        <dbReference type="EMBL" id="BAN03963.1"/>
    </source>
</evidence>
<dbReference type="KEGG" id="aym:YM304_36490"/>
<dbReference type="Pfam" id="PF00561">
    <property type="entry name" value="Abhydrolase_1"/>
    <property type="match status" value="1"/>
</dbReference>
<sequence>MSSRIDRVTFTGSQGDQLAARLDLPAGPPKAFALFAHCFTCGKDLRSVGRLAVALTDAGFGVLRFDFTGLGSSDGEFANTNFKSNTDDLLAAVGWLREHHRAPQVLVGHSLGGAAVLHVAGEVDEVRAVVTIGAPADTEHLVGLLDGSLDDLAERGEAEVDVAGRKFTVRQQFLDDLTRHDISQKVGAMRKPLLVLHSPIDNVVGVENAAEIFQAARHPKSFVSLDGADHLLSDPLDAEFAAASIAAFATRYVEDQSGALDAPAATNAVVVAETSQGPFLNHVVVGRHRLLADEPTSIGGFDAGPAPYDFLGAALGACTSMTLRMYADRKKLPLDRVSVEVSHDKVHADDCVECAENEHLVGRTGMIDRFERAIVLEGADLSDDDRKRLLLIADKCPVHRTLEASSVIATHLAT</sequence>
<dbReference type="InterPro" id="IPR003718">
    <property type="entry name" value="OsmC/Ohr_fam"/>
</dbReference>
<name>A0A6C7ECB9_ILUCY</name>
<dbReference type="InterPro" id="IPR036102">
    <property type="entry name" value="OsmC/Ohrsf"/>
</dbReference>
<keyword evidence="3" id="KW-1185">Reference proteome</keyword>
<dbReference type="Proteomes" id="UP000011863">
    <property type="component" value="Chromosome"/>
</dbReference>
<dbReference type="PANTHER" id="PTHR39624:SF2">
    <property type="entry name" value="OSMC-LIKE PROTEIN"/>
    <property type="match status" value="1"/>
</dbReference>
<dbReference type="Gene3D" id="3.30.300.20">
    <property type="match status" value="1"/>
</dbReference>
<feature type="domain" description="AB hydrolase-1" evidence="1">
    <location>
        <begin position="35"/>
        <end position="151"/>
    </location>
</feature>
<dbReference type="AlphaFoldDB" id="A0A6C7ECB9"/>
<evidence type="ECO:0000313" key="3">
    <source>
        <dbReference type="Proteomes" id="UP000011863"/>
    </source>
</evidence>
<dbReference type="SUPFAM" id="SSF82784">
    <property type="entry name" value="OsmC-like"/>
    <property type="match status" value="1"/>
</dbReference>
<proteinExistence type="predicted"/>
<dbReference type="Gene3D" id="3.40.50.1820">
    <property type="entry name" value="alpha/beta hydrolase"/>
    <property type="match status" value="1"/>
</dbReference>
<protein>
    <submittedName>
        <fullName evidence="2">Putative hydrolase</fullName>
    </submittedName>
</protein>
<reference evidence="2 3" key="1">
    <citation type="journal article" date="2013" name="Int. J. Syst. Evol. Microbiol.">
        <title>Ilumatobacter nonamiense sp. nov. and Ilumatobacter coccineum sp. nov., isolated from seashore sand.</title>
        <authorList>
            <person name="Matsumoto A."/>
            <person name="Kasai H."/>
            <person name="Matsuo Y."/>
            <person name="Shizuri Y."/>
            <person name="Ichikawa N."/>
            <person name="Fujita N."/>
            <person name="Omura S."/>
            <person name="Takahashi Y."/>
        </authorList>
    </citation>
    <scope>NUCLEOTIDE SEQUENCE [LARGE SCALE GENOMIC DNA]</scope>
    <source>
        <strain evidence="3">NBRC 103263 / KCTC 29153 / YM16-304</strain>
    </source>
</reference>
<dbReference type="Pfam" id="PF02566">
    <property type="entry name" value="OsmC"/>
    <property type="match status" value="1"/>
</dbReference>
<dbReference type="EMBL" id="AP012057">
    <property type="protein sequence ID" value="BAN03963.1"/>
    <property type="molecule type" value="Genomic_DNA"/>
</dbReference>
<evidence type="ECO:0000259" key="1">
    <source>
        <dbReference type="Pfam" id="PF00561"/>
    </source>
</evidence>
<dbReference type="GO" id="GO:0016787">
    <property type="term" value="F:hydrolase activity"/>
    <property type="evidence" value="ECO:0007669"/>
    <property type="project" value="UniProtKB-KW"/>
</dbReference>
<organism evidence="2 3">
    <name type="scientific">Ilumatobacter coccineus (strain NBRC 103263 / KCTC 29153 / YM16-304)</name>
    <dbReference type="NCBI Taxonomy" id="1313172"/>
    <lineage>
        <taxon>Bacteria</taxon>
        <taxon>Bacillati</taxon>
        <taxon>Actinomycetota</taxon>
        <taxon>Acidimicrobiia</taxon>
        <taxon>Acidimicrobiales</taxon>
        <taxon>Ilumatobacteraceae</taxon>
        <taxon>Ilumatobacter</taxon>
    </lineage>
</organism>
<keyword evidence="2" id="KW-0378">Hydrolase</keyword>
<dbReference type="SUPFAM" id="SSF53474">
    <property type="entry name" value="alpha/beta-Hydrolases"/>
    <property type="match status" value="1"/>
</dbReference>
<gene>
    <name evidence="2" type="ORF">YM304_36490</name>
</gene>